<dbReference type="Proteomes" id="UP001152607">
    <property type="component" value="Unassembled WGS sequence"/>
</dbReference>
<comment type="caution">
    <text evidence="1">The sequence shown here is derived from an EMBL/GenBank/DDBJ whole genome shotgun (WGS) entry which is preliminary data.</text>
</comment>
<reference evidence="1" key="1">
    <citation type="submission" date="2023-01" db="EMBL/GenBank/DDBJ databases">
        <authorList>
            <person name="Van Ghelder C."/>
            <person name="Rancurel C."/>
        </authorList>
    </citation>
    <scope>NUCLEOTIDE SEQUENCE</scope>
    <source>
        <strain evidence="1">CNCM I-4278</strain>
    </source>
</reference>
<dbReference type="AlphaFoldDB" id="A0A9W4UAY4"/>
<protein>
    <submittedName>
        <fullName evidence="1">Uncharacterized protein</fullName>
    </submittedName>
</protein>
<evidence type="ECO:0000313" key="2">
    <source>
        <dbReference type="Proteomes" id="UP001152607"/>
    </source>
</evidence>
<accession>A0A9W4UAY4</accession>
<dbReference type="EMBL" id="CAOQHR010000003">
    <property type="protein sequence ID" value="CAI6331651.1"/>
    <property type="molecule type" value="Genomic_DNA"/>
</dbReference>
<keyword evidence="2" id="KW-1185">Reference proteome</keyword>
<name>A0A9W4UAY4_9PLEO</name>
<gene>
    <name evidence="1" type="ORF">PDIGIT_LOCUS4676</name>
</gene>
<sequence length="50" mass="5779">MQKPQSFDTAQSFYTSTMHCHGQFDISSYSLSRNFPLPHTCFHAPKEEGR</sequence>
<organism evidence="1 2">
    <name type="scientific">Periconia digitata</name>
    <dbReference type="NCBI Taxonomy" id="1303443"/>
    <lineage>
        <taxon>Eukaryota</taxon>
        <taxon>Fungi</taxon>
        <taxon>Dikarya</taxon>
        <taxon>Ascomycota</taxon>
        <taxon>Pezizomycotina</taxon>
        <taxon>Dothideomycetes</taxon>
        <taxon>Pleosporomycetidae</taxon>
        <taxon>Pleosporales</taxon>
        <taxon>Massarineae</taxon>
        <taxon>Periconiaceae</taxon>
        <taxon>Periconia</taxon>
    </lineage>
</organism>
<proteinExistence type="predicted"/>
<evidence type="ECO:0000313" key="1">
    <source>
        <dbReference type="EMBL" id="CAI6331651.1"/>
    </source>
</evidence>